<comment type="caution">
    <text evidence="1">The sequence shown here is derived from an EMBL/GenBank/DDBJ whole genome shotgun (WGS) entry which is preliminary data.</text>
</comment>
<dbReference type="Proteomes" id="UP001152795">
    <property type="component" value="Unassembled WGS sequence"/>
</dbReference>
<gene>
    <name evidence="1" type="ORF">PACLA_8A035847</name>
</gene>
<feature type="non-terminal residue" evidence="1">
    <location>
        <position position="203"/>
    </location>
</feature>
<accession>A0A6S7ILR7</accession>
<evidence type="ECO:0000313" key="1">
    <source>
        <dbReference type="EMBL" id="CAB4006712.1"/>
    </source>
</evidence>
<organism evidence="1 2">
    <name type="scientific">Paramuricea clavata</name>
    <name type="common">Red gorgonian</name>
    <name type="synonym">Violescent sea-whip</name>
    <dbReference type="NCBI Taxonomy" id="317549"/>
    <lineage>
        <taxon>Eukaryota</taxon>
        <taxon>Metazoa</taxon>
        <taxon>Cnidaria</taxon>
        <taxon>Anthozoa</taxon>
        <taxon>Octocorallia</taxon>
        <taxon>Malacalcyonacea</taxon>
        <taxon>Plexauridae</taxon>
        <taxon>Paramuricea</taxon>
    </lineage>
</organism>
<dbReference type="AlphaFoldDB" id="A0A6S7ILR7"/>
<proteinExistence type="predicted"/>
<name>A0A6S7ILR7_PARCT</name>
<dbReference type="EMBL" id="CACRXK020005580">
    <property type="protein sequence ID" value="CAB4006712.1"/>
    <property type="molecule type" value="Genomic_DNA"/>
</dbReference>
<sequence length="203" mass="23289">MESKIVCGLLTNTQKMEQIRVELVDQNKALSSKVEALELDLKTCKLNLHELEQRNTINYSNQQCGSITPMGDRSNNSQIAPNNNTKVEAKINYANSHTFNQRKEINQETKRNNCELSLDQSCIVVEDQSTDINLSRSQHVSKQNEDRCGLPTIIFNTLHQIPQHDLTNQYPIPTRITSREKIQSLNPNWQRDKHSTKTCQAKE</sequence>
<reference evidence="1" key="1">
    <citation type="submission" date="2020-04" db="EMBL/GenBank/DDBJ databases">
        <authorList>
            <person name="Alioto T."/>
            <person name="Alioto T."/>
            <person name="Gomez Garrido J."/>
        </authorList>
    </citation>
    <scope>NUCLEOTIDE SEQUENCE</scope>
    <source>
        <strain evidence="1">A484AB</strain>
    </source>
</reference>
<protein>
    <submittedName>
        <fullName evidence="1">Uncharacterized protein</fullName>
    </submittedName>
</protein>
<evidence type="ECO:0000313" key="2">
    <source>
        <dbReference type="Proteomes" id="UP001152795"/>
    </source>
</evidence>
<keyword evidence="2" id="KW-1185">Reference proteome</keyword>